<evidence type="ECO:0000313" key="2">
    <source>
        <dbReference type="EMBL" id="QUE50421.1"/>
    </source>
</evidence>
<dbReference type="InterPro" id="IPR054254">
    <property type="entry name" value="DUF6985"/>
</dbReference>
<sequence length="168" mass="18757">MNVPLLGRLRPEPDGSGWMACAPISVPLYEGLDLDANIEGIDEADAGEANAALQAFLALGTDGRREAQPYVYQHYLRIAKLFGDQLECHIDSPDDVWQHIHPCSLTLTKREEDDLIYVQICGGCDWDAEHGLQMIYRRGRQLSRVSGYDGHLTHSDAHGLTEDQDRIV</sequence>
<evidence type="ECO:0000259" key="1">
    <source>
        <dbReference type="Pfam" id="PF22481"/>
    </source>
</evidence>
<feature type="domain" description="DUF6985" evidence="1">
    <location>
        <begin position="7"/>
        <end position="152"/>
    </location>
</feature>
<accession>A0A975G7X6</accession>
<evidence type="ECO:0000313" key="3">
    <source>
        <dbReference type="Proteomes" id="UP000676169"/>
    </source>
</evidence>
<dbReference type="RefSeq" id="WP_211630561.1">
    <property type="nucleotide sequence ID" value="NZ_CP073100.1"/>
</dbReference>
<dbReference type="AlphaFoldDB" id="A0A975G7X6"/>
<proteinExistence type="predicted"/>
<name>A0A975G7X6_9BACT</name>
<dbReference type="Pfam" id="PF22481">
    <property type="entry name" value="DUF6985"/>
    <property type="match status" value="1"/>
</dbReference>
<keyword evidence="3" id="KW-1185">Reference proteome</keyword>
<protein>
    <recommendedName>
        <fullName evidence="1">DUF6985 domain-containing protein</fullName>
    </recommendedName>
</protein>
<dbReference type="Proteomes" id="UP000676169">
    <property type="component" value="Chromosome"/>
</dbReference>
<dbReference type="KEGG" id="lamb:KBB96_16320"/>
<organism evidence="2 3">
    <name type="scientific">Luteolibacter ambystomatis</name>
    <dbReference type="NCBI Taxonomy" id="2824561"/>
    <lineage>
        <taxon>Bacteria</taxon>
        <taxon>Pseudomonadati</taxon>
        <taxon>Verrucomicrobiota</taxon>
        <taxon>Verrucomicrobiia</taxon>
        <taxon>Verrucomicrobiales</taxon>
        <taxon>Verrucomicrobiaceae</taxon>
        <taxon>Luteolibacter</taxon>
    </lineage>
</organism>
<gene>
    <name evidence="2" type="ORF">KBB96_16320</name>
</gene>
<reference evidence="2" key="1">
    <citation type="submission" date="2021-04" db="EMBL/GenBank/DDBJ databases">
        <title>Luteolibacter sp. 32A isolated from the skin of an Anderson's salamander (Ambystoma andersonii).</title>
        <authorList>
            <person name="Spergser J."/>
            <person name="Busse H.-J."/>
        </authorList>
    </citation>
    <scope>NUCLEOTIDE SEQUENCE</scope>
    <source>
        <strain evidence="2">32A</strain>
    </source>
</reference>
<dbReference type="EMBL" id="CP073100">
    <property type="protein sequence ID" value="QUE50421.1"/>
    <property type="molecule type" value="Genomic_DNA"/>
</dbReference>